<accession>A0ABW1TEB0</accession>
<dbReference type="InterPro" id="IPR012337">
    <property type="entry name" value="RNaseH-like_sf"/>
</dbReference>
<gene>
    <name evidence="3" type="ORF">ACFP1C_02140</name>
</gene>
<dbReference type="InterPro" id="IPR051917">
    <property type="entry name" value="Transposase-Integrase"/>
</dbReference>
<dbReference type="Proteomes" id="UP001596283">
    <property type="component" value="Unassembled WGS sequence"/>
</dbReference>
<dbReference type="InterPro" id="IPR025246">
    <property type="entry name" value="IS30-like_HTH"/>
</dbReference>
<dbReference type="PANTHER" id="PTHR10948">
    <property type="entry name" value="TRANSPOSASE"/>
    <property type="match status" value="1"/>
</dbReference>
<evidence type="ECO:0000313" key="4">
    <source>
        <dbReference type="Proteomes" id="UP001596283"/>
    </source>
</evidence>
<dbReference type="InterPro" id="IPR001584">
    <property type="entry name" value="Integrase_cat-core"/>
</dbReference>
<dbReference type="RefSeq" id="WP_125689247.1">
    <property type="nucleotide sequence ID" value="NZ_JBHSSI010000018.1"/>
</dbReference>
<dbReference type="Pfam" id="PF13936">
    <property type="entry name" value="HTH_38"/>
    <property type="match status" value="1"/>
</dbReference>
<dbReference type="InterPro" id="IPR053392">
    <property type="entry name" value="Transposase_IS30-like"/>
</dbReference>
<dbReference type="EMBL" id="JBHSSI010000018">
    <property type="protein sequence ID" value="MFC6259740.1"/>
    <property type="molecule type" value="Genomic_DNA"/>
</dbReference>
<dbReference type="SUPFAM" id="SSF53098">
    <property type="entry name" value="Ribonuclease H-like"/>
    <property type="match status" value="1"/>
</dbReference>
<feature type="domain" description="Integrase catalytic" evidence="2">
    <location>
        <begin position="183"/>
        <end position="344"/>
    </location>
</feature>
<evidence type="ECO:0000259" key="2">
    <source>
        <dbReference type="PROSITE" id="PS50994"/>
    </source>
</evidence>
<dbReference type="InterPro" id="IPR036397">
    <property type="entry name" value="RNaseH_sf"/>
</dbReference>
<keyword evidence="1" id="KW-0233">DNA recombination</keyword>
<dbReference type="NCBIfam" id="NF033563">
    <property type="entry name" value="transpos_IS30"/>
    <property type="match status" value="1"/>
</dbReference>
<evidence type="ECO:0000313" key="3">
    <source>
        <dbReference type="EMBL" id="MFC6259740.1"/>
    </source>
</evidence>
<reference evidence="4" key="1">
    <citation type="journal article" date="2019" name="Int. J. Syst. Evol. Microbiol.">
        <title>The Global Catalogue of Microorganisms (GCM) 10K type strain sequencing project: providing services to taxonomists for standard genome sequencing and annotation.</title>
        <authorList>
            <consortium name="The Broad Institute Genomics Platform"/>
            <consortium name="The Broad Institute Genome Sequencing Center for Infectious Disease"/>
            <person name="Wu L."/>
            <person name="Ma J."/>
        </authorList>
    </citation>
    <scope>NUCLEOTIDE SEQUENCE [LARGE SCALE GENOMIC DNA]</scope>
    <source>
        <strain evidence="4">CCM 8908</strain>
    </source>
</reference>
<name>A0ABW1TEB0_9LACO</name>
<keyword evidence="4" id="KW-1185">Reference proteome</keyword>
<protein>
    <submittedName>
        <fullName evidence="3">IS30 family transposase</fullName>
    </submittedName>
</protein>
<organism evidence="3 4">
    <name type="scientific">Levilactobacillus fujinensis</name>
    <dbReference type="NCBI Taxonomy" id="2486024"/>
    <lineage>
        <taxon>Bacteria</taxon>
        <taxon>Bacillati</taxon>
        <taxon>Bacillota</taxon>
        <taxon>Bacilli</taxon>
        <taxon>Lactobacillales</taxon>
        <taxon>Lactobacillaceae</taxon>
        <taxon>Levilactobacillus</taxon>
    </lineage>
</organism>
<comment type="caution">
    <text evidence="3">The sequence shown here is derived from an EMBL/GenBank/DDBJ whole genome shotgun (WGS) entry which is preliminary data.</text>
</comment>
<dbReference type="Gene3D" id="3.30.420.10">
    <property type="entry name" value="Ribonuclease H-like superfamily/Ribonuclease H"/>
    <property type="match status" value="1"/>
</dbReference>
<dbReference type="PROSITE" id="PS50994">
    <property type="entry name" value="INTEGRASE"/>
    <property type="match status" value="1"/>
</dbReference>
<proteinExistence type="predicted"/>
<evidence type="ECO:0000256" key="1">
    <source>
        <dbReference type="ARBA" id="ARBA00023172"/>
    </source>
</evidence>
<dbReference type="PANTHER" id="PTHR10948:SF23">
    <property type="entry name" value="TRANSPOSASE INSI FOR INSERTION SEQUENCE ELEMENT IS30A-RELATED"/>
    <property type="match status" value="1"/>
</dbReference>
<sequence length="345" mass="39632">MQEQLTMNRPKGRHHLTLKERGNIEVYFNHDEYSRRKIAELIGVSPQTINNEVKRGLVTNKQLVNGKEKFYEIYIHVAELAEQRYHEKRRACHRPCKFYQVLDFLAFFVEHFKTDCWASDVAVGQAQALSLFRSDEMVCTKTLYKYIDEQRLEVCNLDLAEKMSRRLPKHAVHMNSRLLGLSIEERPAEVATREEFGHFEIDTIVGKRDGHESVIMTLIERQTRFQIIRLIDGRDADSVAYAMQAIIAEYGSIIKSVTTDNGPEFTTLSQVMASVAPVYFTHPYTSSERGTNEVHNRMVRRDFPKGESLDAVSPADVAKTAEKLNNMPRQLNFQTPAERFAAACG</sequence>